<dbReference type="GO" id="GO:0016887">
    <property type="term" value="F:ATP hydrolysis activity"/>
    <property type="evidence" value="ECO:0007669"/>
    <property type="project" value="InterPro"/>
</dbReference>
<dbReference type="AlphaFoldDB" id="A0A9W8E7X1"/>
<evidence type="ECO:0000256" key="6">
    <source>
        <dbReference type="SAM" id="MobiDB-lite"/>
    </source>
</evidence>
<keyword evidence="5" id="KW-0496">Mitochondrion</keyword>
<proteinExistence type="predicted"/>
<dbReference type="Pfam" id="PF00004">
    <property type="entry name" value="AAA"/>
    <property type="match status" value="1"/>
</dbReference>
<dbReference type="Gene3D" id="3.40.50.300">
    <property type="entry name" value="P-loop containing nucleotide triphosphate hydrolases"/>
    <property type="match status" value="1"/>
</dbReference>
<evidence type="ECO:0000256" key="4">
    <source>
        <dbReference type="ARBA" id="ARBA00022840"/>
    </source>
</evidence>
<dbReference type="Gene3D" id="1.10.8.60">
    <property type="match status" value="1"/>
</dbReference>
<dbReference type="InterPro" id="IPR003959">
    <property type="entry name" value="ATPase_AAA_core"/>
</dbReference>
<gene>
    <name evidence="8" type="ORF">IWQ62_002519</name>
</gene>
<dbReference type="SUPFAM" id="SSF52540">
    <property type="entry name" value="P-loop containing nucleoside triphosphate hydrolases"/>
    <property type="match status" value="1"/>
</dbReference>
<evidence type="ECO:0000256" key="3">
    <source>
        <dbReference type="ARBA" id="ARBA00022787"/>
    </source>
</evidence>
<name>A0A9W8E7X1_9FUNG</name>
<dbReference type="PANTHER" id="PTHR45644:SF56">
    <property type="entry name" value="AAA ATPASE, PUTATIVE (AFU_ORTHOLOGUE AFUA_2G12920)-RELATED"/>
    <property type="match status" value="1"/>
</dbReference>
<dbReference type="Proteomes" id="UP001150925">
    <property type="component" value="Unassembled WGS sequence"/>
</dbReference>
<accession>A0A9W8E7X1</accession>
<sequence>MTTLRSPTQPPPVPEKNDKAHVLGGSRGATSRDLRSEKRPVKYRIPSSFIQSNFRSSETVPTTQERSTSDNQDPAQAVARELELIVTANVRTHHAMHCQTTTPTRLPHLTHVLLQSETPGAATSLHQLVHTVATNVRADVWALDLPDIFNLLYDAIPEGEVPFHSWGLFPLAKDITLASYGHPQYNNDVEEDVEGVEVEDDDAMDADIVNSALHNDQGSTAPFTANGSVFRINVDLPSQDSLHAAVDRIAASRGFSDSSAQPSDRDTWWTRDDQRKITLSKLSISRLRKIFSELLAYPAAQESNSTSSGQEASSNPAQPGNIASRPIILYLPNTQDIVKSDVGASVFRLLVQTVRQHNATPECAPVTLVGGLSPSLLTSKGLAADTASLEPQQTGSDPSSLAQIERYKRLMACFPSLSHRYLASPDFQLLHVSLVDRQPRKDQDTLHPSPPEARSYLEKQVLEKNVKNIHILLRLKGLNGQRSLALPLASPSTTSFLWYDPPDDQFTWQHVHCALELNPMASKYIWPFDLCQRVAACTVALLPSPAATQNLGEWVPHFTRALSRALEIVTLNPDVVSVTATASEQTTGKEPGSEQTSGSQSLAQRERNFSDRIRALRPTCNAYEKRLLANVVDPSTIPFRFEDVCTEAHTLQTMQLLITLPLVRPQFFSGGILGRYSHSGVLLFGPPGTGKTLLAKAVAKESGSTVLEIKASDILDKYVGEAEKNVRAVFSLARKLSPCIVFVDEVDAMLSSRRSGDVGSGTGKREMLTQFMTEWDGLTSDQTQSTKTQTSTDVQGKPKNAGVILMAATNRPFDLDDAVLRRLPRKILVDLPTEPQRLQILKLHLRDEMLAPDVSLEALAKQTHLYSGSDLKNVCIAAALTAVYETVANEVDIHRTPSPSDPVSSGDTSPEGLLDLQLLTTTPASPTAKFTIQKEHFTRALKRISPSCSDKMESVLELRKWAQLYGESKGSRRTSTWGFGLDAHEKHQSPTVTSA</sequence>
<feature type="region of interest" description="Disordered" evidence="6">
    <location>
        <begin position="893"/>
        <end position="912"/>
    </location>
</feature>
<feature type="compositionally biased region" description="Polar residues" evidence="6">
    <location>
        <begin position="580"/>
        <end position="603"/>
    </location>
</feature>
<feature type="domain" description="AAA+ ATPase" evidence="7">
    <location>
        <begin position="677"/>
        <end position="833"/>
    </location>
</feature>
<dbReference type="GO" id="GO:0005741">
    <property type="term" value="C:mitochondrial outer membrane"/>
    <property type="evidence" value="ECO:0007669"/>
    <property type="project" value="UniProtKB-SubCell"/>
</dbReference>
<keyword evidence="3" id="KW-1000">Mitochondrion outer membrane</keyword>
<comment type="caution">
    <text evidence="8">The sequence shown here is derived from an EMBL/GenBank/DDBJ whole genome shotgun (WGS) entry which is preliminary data.</text>
</comment>
<dbReference type="InterPro" id="IPR041569">
    <property type="entry name" value="AAA_lid_3"/>
</dbReference>
<keyword evidence="9" id="KW-1185">Reference proteome</keyword>
<dbReference type="InterPro" id="IPR003593">
    <property type="entry name" value="AAA+_ATPase"/>
</dbReference>
<feature type="region of interest" description="Disordered" evidence="6">
    <location>
        <begin position="970"/>
        <end position="995"/>
    </location>
</feature>
<protein>
    <recommendedName>
        <fullName evidence="7">AAA+ ATPase domain-containing protein</fullName>
    </recommendedName>
</protein>
<feature type="region of interest" description="Disordered" evidence="6">
    <location>
        <begin position="580"/>
        <end position="604"/>
    </location>
</feature>
<dbReference type="GO" id="GO:0005524">
    <property type="term" value="F:ATP binding"/>
    <property type="evidence" value="ECO:0007669"/>
    <property type="project" value="UniProtKB-KW"/>
</dbReference>
<dbReference type="PANTHER" id="PTHR45644">
    <property type="entry name" value="AAA ATPASE, PUTATIVE (AFU_ORTHOLOGUE AFUA_2G12920)-RELATED-RELATED"/>
    <property type="match status" value="1"/>
</dbReference>
<dbReference type="InterPro" id="IPR051701">
    <property type="entry name" value="Mito_OM_Translocase_MSP1"/>
</dbReference>
<dbReference type="PROSITE" id="PS00674">
    <property type="entry name" value="AAA"/>
    <property type="match status" value="1"/>
</dbReference>
<dbReference type="Pfam" id="PF17862">
    <property type="entry name" value="AAA_lid_3"/>
    <property type="match status" value="1"/>
</dbReference>
<dbReference type="SMART" id="SM00382">
    <property type="entry name" value="AAA"/>
    <property type="match status" value="1"/>
</dbReference>
<evidence type="ECO:0000256" key="1">
    <source>
        <dbReference type="ARBA" id="ARBA00004572"/>
    </source>
</evidence>
<organism evidence="8 9">
    <name type="scientific">Dispira parvispora</name>
    <dbReference type="NCBI Taxonomy" id="1520584"/>
    <lineage>
        <taxon>Eukaryota</taxon>
        <taxon>Fungi</taxon>
        <taxon>Fungi incertae sedis</taxon>
        <taxon>Zoopagomycota</taxon>
        <taxon>Kickxellomycotina</taxon>
        <taxon>Dimargaritomycetes</taxon>
        <taxon>Dimargaritales</taxon>
        <taxon>Dimargaritaceae</taxon>
        <taxon>Dispira</taxon>
    </lineage>
</organism>
<feature type="compositionally biased region" description="Basic and acidic residues" evidence="6">
    <location>
        <begin position="30"/>
        <end position="40"/>
    </location>
</feature>
<dbReference type="EMBL" id="JANBPY010000544">
    <property type="protein sequence ID" value="KAJ1966055.1"/>
    <property type="molecule type" value="Genomic_DNA"/>
</dbReference>
<dbReference type="InterPro" id="IPR003960">
    <property type="entry name" value="ATPase_AAA_CS"/>
</dbReference>
<evidence type="ECO:0000259" key="7">
    <source>
        <dbReference type="SMART" id="SM00382"/>
    </source>
</evidence>
<comment type="subcellular location">
    <subcellularLocation>
        <location evidence="1">Mitochondrion outer membrane</location>
        <topology evidence="1">Single-pass membrane protein</topology>
    </subcellularLocation>
</comment>
<keyword evidence="2" id="KW-0547">Nucleotide-binding</keyword>
<reference evidence="8" key="1">
    <citation type="submission" date="2022-07" db="EMBL/GenBank/DDBJ databases">
        <title>Phylogenomic reconstructions and comparative analyses of Kickxellomycotina fungi.</title>
        <authorList>
            <person name="Reynolds N.K."/>
            <person name="Stajich J.E."/>
            <person name="Barry K."/>
            <person name="Grigoriev I.V."/>
            <person name="Crous P."/>
            <person name="Smith M.E."/>
        </authorList>
    </citation>
    <scope>NUCLEOTIDE SEQUENCE</scope>
    <source>
        <strain evidence="8">RSA 1196</strain>
    </source>
</reference>
<evidence type="ECO:0000256" key="5">
    <source>
        <dbReference type="ARBA" id="ARBA00023128"/>
    </source>
</evidence>
<keyword evidence="4" id="KW-0067">ATP-binding</keyword>
<feature type="compositionally biased region" description="Polar residues" evidence="6">
    <location>
        <begin position="897"/>
        <end position="908"/>
    </location>
</feature>
<keyword evidence="3" id="KW-0472">Membrane</keyword>
<feature type="compositionally biased region" description="Polar residues" evidence="6">
    <location>
        <begin position="48"/>
        <end position="74"/>
    </location>
</feature>
<dbReference type="OrthoDB" id="39734at2759"/>
<evidence type="ECO:0000256" key="2">
    <source>
        <dbReference type="ARBA" id="ARBA00022741"/>
    </source>
</evidence>
<feature type="region of interest" description="Disordered" evidence="6">
    <location>
        <begin position="1"/>
        <end position="75"/>
    </location>
</feature>
<evidence type="ECO:0000313" key="9">
    <source>
        <dbReference type="Proteomes" id="UP001150925"/>
    </source>
</evidence>
<evidence type="ECO:0000313" key="8">
    <source>
        <dbReference type="EMBL" id="KAJ1966055.1"/>
    </source>
</evidence>
<dbReference type="InterPro" id="IPR027417">
    <property type="entry name" value="P-loop_NTPase"/>
</dbReference>